<proteinExistence type="predicted"/>
<gene>
    <name evidence="3" type="ORF">VCS650_LOCUS37996</name>
</gene>
<dbReference type="PANTHER" id="PTHR42678:SF34">
    <property type="entry name" value="OS04G0183300 PROTEIN"/>
    <property type="match status" value="1"/>
</dbReference>
<comment type="caution">
    <text evidence="3">The sequence shown here is derived from an EMBL/GenBank/DDBJ whole genome shotgun (WGS) entry which is preliminary data.</text>
</comment>
<protein>
    <recommendedName>
        <fullName evidence="2">Amidase domain-containing protein</fullName>
    </recommendedName>
</protein>
<feature type="chain" id="PRO_5032965619" description="Amidase domain-containing protein" evidence="1">
    <location>
        <begin position="25"/>
        <end position="809"/>
    </location>
</feature>
<feature type="domain" description="Amidase" evidence="2">
    <location>
        <begin position="303"/>
        <end position="773"/>
    </location>
</feature>
<dbReference type="Pfam" id="PF01425">
    <property type="entry name" value="Amidase"/>
    <property type="match status" value="1"/>
</dbReference>
<evidence type="ECO:0000313" key="3">
    <source>
        <dbReference type="EMBL" id="CAF1425870.1"/>
    </source>
</evidence>
<dbReference type="Gene3D" id="3.90.1300.10">
    <property type="entry name" value="Amidase signature (AS) domain"/>
    <property type="match status" value="1"/>
</dbReference>
<dbReference type="AlphaFoldDB" id="A0A815N7K6"/>
<accession>A0A815N7K6</accession>
<dbReference type="Proteomes" id="UP000663891">
    <property type="component" value="Unassembled WGS sequence"/>
</dbReference>
<evidence type="ECO:0000256" key="1">
    <source>
        <dbReference type="SAM" id="SignalP"/>
    </source>
</evidence>
<dbReference type="InterPro" id="IPR036928">
    <property type="entry name" value="AS_sf"/>
</dbReference>
<evidence type="ECO:0000313" key="4">
    <source>
        <dbReference type="Proteomes" id="UP000663891"/>
    </source>
</evidence>
<sequence length="809" mass="87718">MSSKFIIYTIFFFEFISIWCGCNGNCIGGSITPNVTGLIPNLTISQKTSLYATAINMTLTIYQSPVNNTGSEISLIINGSTNVDSTNRCIAYGVMFSFFGQYPIINSQATGNGGCDAILGSECSQSILNLLQQSSKAVVLVPSPNLTFTFESSAALKNLPIINTVDIARQLELAYSLSRNSLANISIASDPTTDNNRQNCLVNCTVTNVNNTHFILQVIINYLPCGRFDFCKIALFNKINESFNNDRDPFPIDLQYNDSTQSTVYIKRCKTSIYSIVKQFNLYNASIAELQDGLSKRYFTSVDLVKAYIARIDEVNLKGPELRAVIEISPTALDAAHATDILRQNGTILSSLHGIPILLKDNIATRPEDGMNTTAGSFALLGSITPDDATVVKKLRNAGAVILGKTSLSEWANFRSVNMTNGWSGRGEQATSAFYPQGDACGSSTGSGIASSIGLAAASLGTETDGSIVCPGSRSNLVGIKPTVGLTSRHLVIPISQNQDSVGPMCQSVADVAAILTIIAGRDNEDNFTLAQPEKVLDYSQYLNANGLRGARIGVLRKIFANSTFGGYPDYIISEFNKTIEEVFKKLGANITDPADLETAGEIVTAEHEFIVLKYELKDGINQYLSQLKSIPSNTTTLQDLINFNIAHPDLELPPGRDNQNLFLEAQNTTNLQDLIYTNALASDFDLGRRRGIDVTLKKYNLDALIAPTEGFTSSPPGIAGYPIITVPLGFLPNDTKVTTNENTASPKLPIWPAPNFPFGLSFIGTAYSEAKLIELAYSYEQATQHKRRGMPFEAAMPKTQLTDIICPK</sequence>
<dbReference type="SUPFAM" id="SSF75304">
    <property type="entry name" value="Amidase signature (AS) enzymes"/>
    <property type="match status" value="1"/>
</dbReference>
<evidence type="ECO:0000259" key="2">
    <source>
        <dbReference type="Pfam" id="PF01425"/>
    </source>
</evidence>
<reference evidence="3" key="1">
    <citation type="submission" date="2021-02" db="EMBL/GenBank/DDBJ databases">
        <authorList>
            <person name="Nowell W R."/>
        </authorList>
    </citation>
    <scope>NUCLEOTIDE SEQUENCE</scope>
</reference>
<keyword evidence="1" id="KW-0732">Signal</keyword>
<dbReference type="OrthoDB" id="421993at2759"/>
<name>A0A815N7K6_9BILA</name>
<feature type="signal peptide" evidence="1">
    <location>
        <begin position="1"/>
        <end position="24"/>
    </location>
</feature>
<organism evidence="3 4">
    <name type="scientific">Adineta steineri</name>
    <dbReference type="NCBI Taxonomy" id="433720"/>
    <lineage>
        <taxon>Eukaryota</taxon>
        <taxon>Metazoa</taxon>
        <taxon>Spiralia</taxon>
        <taxon>Gnathifera</taxon>
        <taxon>Rotifera</taxon>
        <taxon>Eurotatoria</taxon>
        <taxon>Bdelloidea</taxon>
        <taxon>Adinetida</taxon>
        <taxon>Adinetidae</taxon>
        <taxon>Adineta</taxon>
    </lineage>
</organism>
<dbReference type="EMBL" id="CAJNON010001085">
    <property type="protein sequence ID" value="CAF1425870.1"/>
    <property type="molecule type" value="Genomic_DNA"/>
</dbReference>
<dbReference type="InterPro" id="IPR023631">
    <property type="entry name" value="Amidase_dom"/>
</dbReference>
<dbReference type="PANTHER" id="PTHR42678">
    <property type="entry name" value="AMIDASE"/>
    <property type="match status" value="1"/>
</dbReference>